<feature type="chain" id="PRO_5042961179" evidence="1">
    <location>
        <begin position="18"/>
        <end position="79"/>
    </location>
</feature>
<organism evidence="3 4">
    <name type="scientific">Pantoea phytobeneficialis</name>
    <dbReference type="NCBI Taxonomy" id="2052056"/>
    <lineage>
        <taxon>Bacteria</taxon>
        <taxon>Pseudomonadati</taxon>
        <taxon>Pseudomonadota</taxon>
        <taxon>Gammaproteobacteria</taxon>
        <taxon>Enterobacterales</taxon>
        <taxon>Erwiniaceae</taxon>
        <taxon>Pantoea</taxon>
    </lineage>
</organism>
<feature type="signal peptide" evidence="1">
    <location>
        <begin position="1"/>
        <end position="17"/>
    </location>
</feature>
<evidence type="ECO:0000313" key="5">
    <source>
        <dbReference type="Proteomes" id="UP001171299"/>
    </source>
</evidence>
<dbReference type="EMBL" id="JAUOOM010000002">
    <property type="protein sequence ID" value="MDO6405581.1"/>
    <property type="molecule type" value="Genomic_DNA"/>
</dbReference>
<dbReference type="AlphaFoldDB" id="A0AAP9H554"/>
<reference evidence="4" key="1">
    <citation type="submission" date="2017-11" db="EMBL/GenBank/DDBJ databases">
        <title>Genome sequence of Pantoea sp. MSR2.</title>
        <authorList>
            <person name="Nascimento F.X."/>
        </authorList>
    </citation>
    <scope>NUCLEOTIDE SEQUENCE [LARGE SCALE GENOMIC DNA]</scope>
    <source>
        <strain evidence="4">MSR2</strain>
    </source>
</reference>
<sequence>MKWTILLLLLVSIGAAAQTRWQPEGKSPIPQLTPAAAKCDVSACQQNCYIQQSQCNNDKNGACGSLAQICVQNCASQCR</sequence>
<evidence type="ECO:0000313" key="3">
    <source>
        <dbReference type="EMBL" id="QGR06771.1"/>
    </source>
</evidence>
<proteinExistence type="predicted"/>
<keyword evidence="1" id="KW-0732">Signal</keyword>
<dbReference type="RefSeq" id="WP_036625193.1">
    <property type="nucleotide sequence ID" value="NZ_CP024636.1"/>
</dbReference>
<dbReference type="KEGG" id="ppho:CTZ24_10250"/>
<dbReference type="Proteomes" id="UP000424872">
    <property type="component" value="Chromosome"/>
</dbReference>
<evidence type="ECO:0000256" key="1">
    <source>
        <dbReference type="SAM" id="SignalP"/>
    </source>
</evidence>
<gene>
    <name evidence="3" type="ORF">CTZ24_10250</name>
    <name evidence="2" type="ORF">Q3404_03245</name>
</gene>
<protein>
    <submittedName>
        <fullName evidence="3">Uncharacterized protein</fullName>
    </submittedName>
</protein>
<evidence type="ECO:0000313" key="4">
    <source>
        <dbReference type="Proteomes" id="UP000424872"/>
    </source>
</evidence>
<reference evidence="3" key="2">
    <citation type="journal article" date="2020" name="Environ. Microbiol.">
        <title>The extreme plant-growth-promoting properties of Pantoea phytobeneficialis MSR2 revealed by functional and genomic analysis.</title>
        <authorList>
            <person name="Nascimento F.X."/>
            <person name="Hernandez A.G."/>
            <person name="Glick B.R."/>
            <person name="Rossi M.J."/>
        </authorList>
    </citation>
    <scope>NUCLEOTIDE SEQUENCE</scope>
    <source>
        <strain evidence="3">MSR2</strain>
    </source>
</reference>
<keyword evidence="5" id="KW-1185">Reference proteome</keyword>
<reference evidence="2" key="3">
    <citation type="submission" date="2023-07" db="EMBL/GenBank/DDBJ databases">
        <title>The extreme plant-growth-promoting properties of Pantoea phytobeneficialis PF55 revealed by functional and genomic analysis.</title>
        <authorList>
            <person name="Nascimento F.X."/>
            <person name="Marcio R.J."/>
        </authorList>
    </citation>
    <scope>NUCLEOTIDE SEQUENCE</scope>
    <source>
        <strain evidence="2">PF55</strain>
    </source>
</reference>
<dbReference type="EMBL" id="CP024636">
    <property type="protein sequence ID" value="QGR06771.1"/>
    <property type="molecule type" value="Genomic_DNA"/>
</dbReference>
<accession>A0AAP9H554</accession>
<evidence type="ECO:0000313" key="2">
    <source>
        <dbReference type="EMBL" id="MDO6405581.1"/>
    </source>
</evidence>
<name>A0AAP9H554_9GAMM</name>
<dbReference type="Proteomes" id="UP001171299">
    <property type="component" value="Unassembled WGS sequence"/>
</dbReference>